<dbReference type="AlphaFoldDB" id="A0A2I0VDG1"/>
<reference evidence="2 3" key="1">
    <citation type="journal article" date="2016" name="Sci. Rep.">
        <title>The Dendrobium catenatum Lindl. genome sequence provides insights into polysaccharide synthase, floral development and adaptive evolution.</title>
        <authorList>
            <person name="Zhang G.Q."/>
            <person name="Xu Q."/>
            <person name="Bian C."/>
            <person name="Tsai W.C."/>
            <person name="Yeh C.M."/>
            <person name="Liu K.W."/>
            <person name="Yoshida K."/>
            <person name="Zhang L.S."/>
            <person name="Chang S.B."/>
            <person name="Chen F."/>
            <person name="Shi Y."/>
            <person name="Su Y.Y."/>
            <person name="Zhang Y.Q."/>
            <person name="Chen L.J."/>
            <person name="Yin Y."/>
            <person name="Lin M."/>
            <person name="Huang H."/>
            <person name="Deng H."/>
            <person name="Wang Z.W."/>
            <person name="Zhu S.L."/>
            <person name="Zhao X."/>
            <person name="Deng C."/>
            <person name="Niu S.C."/>
            <person name="Huang J."/>
            <person name="Wang M."/>
            <person name="Liu G.H."/>
            <person name="Yang H.J."/>
            <person name="Xiao X.J."/>
            <person name="Hsiao Y.Y."/>
            <person name="Wu W.L."/>
            <person name="Chen Y.Y."/>
            <person name="Mitsuda N."/>
            <person name="Ohme-Takagi M."/>
            <person name="Luo Y.B."/>
            <person name="Van de Peer Y."/>
            <person name="Liu Z.J."/>
        </authorList>
    </citation>
    <scope>NUCLEOTIDE SEQUENCE [LARGE SCALE GENOMIC DNA]</scope>
    <source>
        <tissue evidence="2">The whole plant</tissue>
    </source>
</reference>
<evidence type="ECO:0000256" key="1">
    <source>
        <dbReference type="SAM" id="MobiDB-lite"/>
    </source>
</evidence>
<proteinExistence type="predicted"/>
<protein>
    <submittedName>
        <fullName evidence="2">Uncharacterized protein</fullName>
    </submittedName>
</protein>
<name>A0A2I0VDG1_9ASPA</name>
<reference evidence="2 3" key="2">
    <citation type="journal article" date="2017" name="Nature">
        <title>The Apostasia genome and the evolution of orchids.</title>
        <authorList>
            <person name="Zhang G.Q."/>
            <person name="Liu K.W."/>
            <person name="Li Z."/>
            <person name="Lohaus R."/>
            <person name="Hsiao Y.Y."/>
            <person name="Niu S.C."/>
            <person name="Wang J.Y."/>
            <person name="Lin Y.C."/>
            <person name="Xu Q."/>
            <person name="Chen L.J."/>
            <person name="Yoshida K."/>
            <person name="Fujiwara S."/>
            <person name="Wang Z.W."/>
            <person name="Zhang Y.Q."/>
            <person name="Mitsuda N."/>
            <person name="Wang M."/>
            <person name="Liu G.H."/>
            <person name="Pecoraro L."/>
            <person name="Huang H.X."/>
            <person name="Xiao X.J."/>
            <person name="Lin M."/>
            <person name="Wu X.Y."/>
            <person name="Wu W.L."/>
            <person name="Chen Y.Y."/>
            <person name="Chang S.B."/>
            <person name="Sakamoto S."/>
            <person name="Ohme-Takagi M."/>
            <person name="Yagi M."/>
            <person name="Zeng S.J."/>
            <person name="Shen C.Y."/>
            <person name="Yeh C.M."/>
            <person name="Luo Y.B."/>
            <person name="Tsai W.C."/>
            <person name="Van de Peer Y."/>
            <person name="Liu Z.J."/>
        </authorList>
    </citation>
    <scope>NUCLEOTIDE SEQUENCE [LARGE SCALE GENOMIC DNA]</scope>
    <source>
        <tissue evidence="2">The whole plant</tissue>
    </source>
</reference>
<keyword evidence="3" id="KW-1185">Reference proteome</keyword>
<gene>
    <name evidence="2" type="ORF">MA16_Dca019682</name>
</gene>
<sequence>MNPPQAAVNHSPPPAPVQGDGSMLGGIISTTAQGMAFGTGSAEVAPQAVDAVLGPRTIQLETLASQVPGAASVPMTRASIVPFEGKPYFTVIMGESNVHRHFLVVISQSFFFFVQLIGQENLQVCIMNDTWDSHAIRGGPMPQIC</sequence>
<evidence type="ECO:0000313" key="2">
    <source>
        <dbReference type="EMBL" id="PKU61446.1"/>
    </source>
</evidence>
<feature type="region of interest" description="Disordered" evidence="1">
    <location>
        <begin position="1"/>
        <end position="23"/>
    </location>
</feature>
<dbReference type="Proteomes" id="UP000233837">
    <property type="component" value="Unassembled WGS sequence"/>
</dbReference>
<dbReference type="STRING" id="906689.A0A2I0VDG1"/>
<organism evidence="2 3">
    <name type="scientific">Dendrobium catenatum</name>
    <dbReference type="NCBI Taxonomy" id="906689"/>
    <lineage>
        <taxon>Eukaryota</taxon>
        <taxon>Viridiplantae</taxon>
        <taxon>Streptophyta</taxon>
        <taxon>Embryophyta</taxon>
        <taxon>Tracheophyta</taxon>
        <taxon>Spermatophyta</taxon>
        <taxon>Magnoliopsida</taxon>
        <taxon>Liliopsida</taxon>
        <taxon>Asparagales</taxon>
        <taxon>Orchidaceae</taxon>
        <taxon>Epidendroideae</taxon>
        <taxon>Malaxideae</taxon>
        <taxon>Dendrobiinae</taxon>
        <taxon>Dendrobium</taxon>
    </lineage>
</organism>
<dbReference type="EMBL" id="KZ503779">
    <property type="protein sequence ID" value="PKU61446.1"/>
    <property type="molecule type" value="Genomic_DNA"/>
</dbReference>
<evidence type="ECO:0000313" key="3">
    <source>
        <dbReference type="Proteomes" id="UP000233837"/>
    </source>
</evidence>
<accession>A0A2I0VDG1</accession>